<name>A0A6N7VUX6_9FIRM</name>
<sequence length="56" mass="6413">MKTLIKKAQHKDADAFVELMQENMKDMYKVARAILSNDEDAADAIQDTILACWEKL</sequence>
<dbReference type="InterPro" id="IPR007627">
    <property type="entry name" value="RNA_pol_sigma70_r2"/>
</dbReference>
<proteinExistence type="predicted"/>
<dbReference type="GO" id="GO:0003700">
    <property type="term" value="F:DNA-binding transcription factor activity"/>
    <property type="evidence" value="ECO:0007669"/>
    <property type="project" value="InterPro"/>
</dbReference>
<dbReference type="GO" id="GO:0006352">
    <property type="term" value="P:DNA-templated transcription initiation"/>
    <property type="evidence" value="ECO:0007669"/>
    <property type="project" value="InterPro"/>
</dbReference>
<dbReference type="Gene3D" id="1.10.1740.10">
    <property type="match status" value="1"/>
</dbReference>
<comment type="caution">
    <text evidence="2">The sequence shown here is derived from an EMBL/GenBank/DDBJ whole genome shotgun (WGS) entry which is preliminary data.</text>
</comment>
<accession>A0A6N7VUX6</accession>
<dbReference type="AlphaFoldDB" id="A0A6N7VUX6"/>
<evidence type="ECO:0000259" key="1">
    <source>
        <dbReference type="Pfam" id="PF04542"/>
    </source>
</evidence>
<dbReference type="InterPro" id="IPR013325">
    <property type="entry name" value="RNA_pol_sigma_r2"/>
</dbReference>
<organism evidence="2 3">
    <name type="scientific">Eisenbergiella porci</name>
    <dbReference type="NCBI Taxonomy" id="2652274"/>
    <lineage>
        <taxon>Bacteria</taxon>
        <taxon>Bacillati</taxon>
        <taxon>Bacillota</taxon>
        <taxon>Clostridia</taxon>
        <taxon>Lachnospirales</taxon>
        <taxon>Lachnospiraceae</taxon>
        <taxon>Eisenbergiella</taxon>
    </lineage>
</organism>
<keyword evidence="3" id="KW-1185">Reference proteome</keyword>
<protein>
    <recommendedName>
        <fullName evidence="1">RNA polymerase sigma-70 region 2 domain-containing protein</fullName>
    </recommendedName>
</protein>
<dbReference type="EMBL" id="VUMI01000001">
    <property type="protein sequence ID" value="MSS86829.1"/>
    <property type="molecule type" value="Genomic_DNA"/>
</dbReference>
<evidence type="ECO:0000313" key="2">
    <source>
        <dbReference type="EMBL" id="MSS86829.1"/>
    </source>
</evidence>
<dbReference type="Pfam" id="PF04542">
    <property type="entry name" value="Sigma70_r2"/>
    <property type="match status" value="1"/>
</dbReference>
<dbReference type="Proteomes" id="UP000436047">
    <property type="component" value="Unassembled WGS sequence"/>
</dbReference>
<evidence type="ECO:0000313" key="3">
    <source>
        <dbReference type="Proteomes" id="UP000436047"/>
    </source>
</evidence>
<gene>
    <name evidence="2" type="ORF">FYJ45_00205</name>
</gene>
<dbReference type="SUPFAM" id="SSF88946">
    <property type="entry name" value="Sigma2 domain of RNA polymerase sigma factors"/>
    <property type="match status" value="1"/>
</dbReference>
<reference evidence="2 3" key="1">
    <citation type="submission" date="2019-08" db="EMBL/GenBank/DDBJ databases">
        <title>In-depth cultivation of the pig gut microbiome towards novel bacterial diversity and tailored functional studies.</title>
        <authorList>
            <person name="Wylensek D."/>
            <person name="Hitch T.C.A."/>
            <person name="Clavel T."/>
        </authorList>
    </citation>
    <scope>NUCLEOTIDE SEQUENCE [LARGE SCALE GENOMIC DNA]</scope>
    <source>
        <strain evidence="2 3">WCA-389-WT-23B</strain>
    </source>
</reference>
<feature type="domain" description="RNA polymerase sigma-70 region 2" evidence="1">
    <location>
        <begin position="19"/>
        <end position="55"/>
    </location>
</feature>